<protein>
    <submittedName>
        <fullName evidence="4">Phospholipid-binding lipoprotein MlaA</fullName>
    </submittedName>
</protein>
<evidence type="ECO:0000256" key="1">
    <source>
        <dbReference type="ARBA" id="ARBA00010634"/>
    </source>
</evidence>
<dbReference type="EMBL" id="FNQM01000003">
    <property type="protein sequence ID" value="SEA09205.1"/>
    <property type="molecule type" value="Genomic_DNA"/>
</dbReference>
<comment type="similarity">
    <text evidence="1">Belongs to the MlaA family.</text>
</comment>
<dbReference type="PANTHER" id="PTHR30035:SF3">
    <property type="entry name" value="INTERMEMBRANE PHOSPHOLIPID TRANSPORT SYSTEM LIPOPROTEIN MLAA"/>
    <property type="match status" value="1"/>
</dbReference>
<organism evidence="4 5">
    <name type="scientific">Rubrimonas cliftonensis</name>
    <dbReference type="NCBI Taxonomy" id="89524"/>
    <lineage>
        <taxon>Bacteria</taxon>
        <taxon>Pseudomonadati</taxon>
        <taxon>Pseudomonadota</taxon>
        <taxon>Alphaproteobacteria</taxon>
        <taxon>Rhodobacterales</taxon>
        <taxon>Paracoccaceae</taxon>
        <taxon>Rubrimonas</taxon>
    </lineage>
</organism>
<dbReference type="GO" id="GO:0120010">
    <property type="term" value="P:intermembrane phospholipid transfer"/>
    <property type="evidence" value="ECO:0007669"/>
    <property type="project" value="TreeGrafter"/>
</dbReference>
<dbReference type="PROSITE" id="PS51257">
    <property type="entry name" value="PROKAR_LIPOPROTEIN"/>
    <property type="match status" value="1"/>
</dbReference>
<evidence type="ECO:0000313" key="4">
    <source>
        <dbReference type="EMBL" id="SEA09205.1"/>
    </source>
</evidence>
<gene>
    <name evidence="4" type="ORF">SAMN05444370_10337</name>
</gene>
<dbReference type="PANTHER" id="PTHR30035">
    <property type="entry name" value="LIPOPROTEIN VACJ-RELATED"/>
    <property type="match status" value="1"/>
</dbReference>
<evidence type="ECO:0000256" key="2">
    <source>
        <dbReference type="ARBA" id="ARBA00022729"/>
    </source>
</evidence>
<dbReference type="Proteomes" id="UP000198703">
    <property type="component" value="Unassembled WGS sequence"/>
</dbReference>
<name>A0A1H3YC66_9RHOB</name>
<dbReference type="AlphaFoldDB" id="A0A1H3YC66"/>
<reference evidence="4 5" key="1">
    <citation type="submission" date="2016-10" db="EMBL/GenBank/DDBJ databases">
        <authorList>
            <person name="de Groot N.N."/>
        </authorList>
    </citation>
    <scope>NUCLEOTIDE SEQUENCE [LARGE SCALE GENOMIC DNA]</scope>
    <source>
        <strain evidence="4 5">DSM 15345</strain>
    </source>
</reference>
<evidence type="ECO:0000256" key="3">
    <source>
        <dbReference type="SAM" id="SignalP"/>
    </source>
</evidence>
<keyword evidence="2 3" id="KW-0732">Signal</keyword>
<feature type="chain" id="PRO_5011725350" evidence="3">
    <location>
        <begin position="22"/>
        <end position="247"/>
    </location>
</feature>
<accession>A0A1H3YC66</accession>
<evidence type="ECO:0000313" key="5">
    <source>
        <dbReference type="Proteomes" id="UP000198703"/>
    </source>
</evidence>
<dbReference type="PRINTS" id="PR01805">
    <property type="entry name" value="VACJLIPOPROT"/>
</dbReference>
<dbReference type="GO" id="GO:0016020">
    <property type="term" value="C:membrane"/>
    <property type="evidence" value="ECO:0007669"/>
    <property type="project" value="InterPro"/>
</dbReference>
<dbReference type="Pfam" id="PF04333">
    <property type="entry name" value="MlaA"/>
    <property type="match status" value="1"/>
</dbReference>
<feature type="signal peptide" evidence="3">
    <location>
        <begin position="1"/>
        <end position="21"/>
    </location>
</feature>
<proteinExistence type="inferred from homology"/>
<keyword evidence="4" id="KW-0449">Lipoprotein</keyword>
<sequence length="247" mass="26085">MRIGTTLAACGLAALSLGACAAPTPPGQLIADPYENVNRVMHGFNVAADRFVLRPAAQVYDVATPTLFQHMLGNFVEHVRLPLIFINNVLQADVDGALETAGRFGVNTLVGAGGLLDPATEFGLPFEDNGFGVTLAEWGAEEGVFVVLPVLGPATSRDAFGRIGNIAMNPLTYVTFGGGTGQIAAAVGEFVGPVIILRDQNFEIIDSVLYDSEDSYVATRTGYVLSRRNRIADGVVDVEALPDVFAE</sequence>
<dbReference type="InterPro" id="IPR007428">
    <property type="entry name" value="MlaA"/>
</dbReference>
<dbReference type="STRING" id="89524.SAMN05444370_10337"/>
<dbReference type="RefSeq" id="WP_175478773.1">
    <property type="nucleotide sequence ID" value="NZ_FNQM01000003.1"/>
</dbReference>
<keyword evidence="5" id="KW-1185">Reference proteome</keyword>